<evidence type="ECO:0000256" key="9">
    <source>
        <dbReference type="ARBA" id="ARBA00022516"/>
    </source>
</evidence>
<evidence type="ECO:0000256" key="15">
    <source>
        <dbReference type="ARBA" id="ARBA00023136"/>
    </source>
</evidence>
<comment type="caution">
    <text evidence="25">The sequence shown here is derived from an EMBL/GenBank/DDBJ whole genome shotgun (WGS) entry which is preliminary data.</text>
</comment>
<feature type="transmembrane region" description="Helical" evidence="24">
    <location>
        <begin position="227"/>
        <end position="246"/>
    </location>
</feature>
<evidence type="ECO:0000256" key="2">
    <source>
        <dbReference type="ARBA" id="ARBA00004651"/>
    </source>
</evidence>
<dbReference type="EMBL" id="JBHSDC010000019">
    <property type="protein sequence ID" value="MFC4232209.1"/>
    <property type="molecule type" value="Genomic_DNA"/>
</dbReference>
<evidence type="ECO:0000256" key="14">
    <source>
        <dbReference type="ARBA" id="ARBA00023098"/>
    </source>
</evidence>
<comment type="catalytic activity">
    <reaction evidence="1">
        <text>a 1,2-diacyl-sn-glycero-3-phosphate + CTP + H(+) = a CDP-1,2-diacyl-sn-glycerol + diphosphate</text>
        <dbReference type="Rhea" id="RHEA:16229"/>
        <dbReference type="ChEBI" id="CHEBI:15378"/>
        <dbReference type="ChEBI" id="CHEBI:33019"/>
        <dbReference type="ChEBI" id="CHEBI:37563"/>
        <dbReference type="ChEBI" id="CHEBI:58332"/>
        <dbReference type="ChEBI" id="CHEBI:58608"/>
        <dbReference type="EC" id="2.7.7.41"/>
    </reaction>
</comment>
<evidence type="ECO:0000256" key="12">
    <source>
        <dbReference type="ARBA" id="ARBA00022695"/>
    </source>
</evidence>
<keyword evidence="15 24" id="KW-0472">Membrane</keyword>
<protein>
    <recommendedName>
        <fullName evidence="7">Phosphatidate cytidylyltransferase</fullName>
        <ecNumber evidence="6">2.7.7.41</ecNumber>
    </recommendedName>
    <alternativeName>
        <fullName evidence="20">CDP-DAG synthase</fullName>
    </alternativeName>
    <alternativeName>
        <fullName evidence="22">CDP-DG synthase</fullName>
    </alternativeName>
    <alternativeName>
        <fullName evidence="18">CDP-diacylglycerol synthase</fullName>
    </alternativeName>
    <alternativeName>
        <fullName evidence="21">CDP-diglyceride pyrophosphorylase</fullName>
    </alternativeName>
    <alternativeName>
        <fullName evidence="23">CDP-diglyceride synthase</fullName>
    </alternativeName>
    <alternativeName>
        <fullName evidence="19">CTP:phosphatidate cytidylyltransferase</fullName>
    </alternativeName>
</protein>
<dbReference type="RefSeq" id="WP_379013976.1">
    <property type="nucleotide sequence ID" value="NZ_JBHSDC010000019.1"/>
</dbReference>
<organism evidence="25 26">
    <name type="scientific">Parasediminibacterium paludis</name>
    <dbReference type="NCBI Taxonomy" id="908966"/>
    <lineage>
        <taxon>Bacteria</taxon>
        <taxon>Pseudomonadati</taxon>
        <taxon>Bacteroidota</taxon>
        <taxon>Chitinophagia</taxon>
        <taxon>Chitinophagales</taxon>
        <taxon>Chitinophagaceae</taxon>
        <taxon>Parasediminibacterium</taxon>
    </lineage>
</organism>
<dbReference type="GO" id="GO:0016779">
    <property type="term" value="F:nucleotidyltransferase activity"/>
    <property type="evidence" value="ECO:0007669"/>
    <property type="project" value="UniProtKB-KW"/>
</dbReference>
<evidence type="ECO:0000256" key="21">
    <source>
        <dbReference type="ARBA" id="ARBA00032396"/>
    </source>
</evidence>
<evidence type="ECO:0000256" key="5">
    <source>
        <dbReference type="ARBA" id="ARBA00010185"/>
    </source>
</evidence>
<keyword evidence="9" id="KW-0444">Lipid biosynthesis</keyword>
<dbReference type="Pfam" id="PF01148">
    <property type="entry name" value="CTP_transf_1"/>
    <property type="match status" value="1"/>
</dbReference>
<keyword evidence="17" id="KW-1208">Phospholipid metabolism</keyword>
<evidence type="ECO:0000256" key="17">
    <source>
        <dbReference type="ARBA" id="ARBA00023264"/>
    </source>
</evidence>
<evidence type="ECO:0000256" key="3">
    <source>
        <dbReference type="ARBA" id="ARBA00005119"/>
    </source>
</evidence>
<keyword evidence="14" id="KW-0443">Lipid metabolism</keyword>
<gene>
    <name evidence="25" type="ORF">ACFOW1_09925</name>
</gene>
<evidence type="ECO:0000256" key="10">
    <source>
        <dbReference type="ARBA" id="ARBA00022679"/>
    </source>
</evidence>
<keyword evidence="16" id="KW-0594">Phospholipid biosynthesis</keyword>
<reference evidence="26" key="1">
    <citation type="journal article" date="2019" name="Int. J. Syst. Evol. Microbiol.">
        <title>The Global Catalogue of Microorganisms (GCM) 10K type strain sequencing project: providing services to taxonomists for standard genome sequencing and annotation.</title>
        <authorList>
            <consortium name="The Broad Institute Genomics Platform"/>
            <consortium name="The Broad Institute Genome Sequencing Center for Infectious Disease"/>
            <person name="Wu L."/>
            <person name="Ma J."/>
        </authorList>
    </citation>
    <scope>NUCLEOTIDE SEQUENCE [LARGE SCALE GENOMIC DNA]</scope>
    <source>
        <strain evidence="26">CECT 8010</strain>
    </source>
</reference>
<keyword evidence="11 24" id="KW-0812">Transmembrane</keyword>
<evidence type="ECO:0000256" key="16">
    <source>
        <dbReference type="ARBA" id="ARBA00023209"/>
    </source>
</evidence>
<keyword evidence="26" id="KW-1185">Reference proteome</keyword>
<keyword evidence="10" id="KW-0808">Transferase</keyword>
<accession>A0ABV8PVP6</accession>
<proteinExistence type="inferred from homology"/>
<evidence type="ECO:0000256" key="1">
    <source>
        <dbReference type="ARBA" id="ARBA00001698"/>
    </source>
</evidence>
<dbReference type="PANTHER" id="PTHR46382">
    <property type="entry name" value="PHOSPHATIDATE CYTIDYLYLTRANSFERASE"/>
    <property type="match status" value="1"/>
</dbReference>
<dbReference type="PANTHER" id="PTHR46382:SF1">
    <property type="entry name" value="PHOSPHATIDATE CYTIDYLYLTRANSFERASE"/>
    <property type="match status" value="1"/>
</dbReference>
<comment type="subcellular location">
    <subcellularLocation>
        <location evidence="2">Cell membrane</location>
        <topology evidence="2">Multi-pass membrane protein</topology>
    </subcellularLocation>
</comment>
<feature type="transmembrane region" description="Helical" evidence="24">
    <location>
        <begin position="203"/>
        <end position="221"/>
    </location>
</feature>
<evidence type="ECO:0000256" key="19">
    <source>
        <dbReference type="ARBA" id="ARBA00031825"/>
    </source>
</evidence>
<evidence type="ECO:0000256" key="11">
    <source>
        <dbReference type="ARBA" id="ARBA00022692"/>
    </source>
</evidence>
<comment type="pathway">
    <text evidence="3">Phospholipid metabolism; CDP-diacylglycerol biosynthesis; CDP-diacylglycerol from sn-glycerol 3-phosphate: step 3/3.</text>
</comment>
<feature type="transmembrane region" description="Helical" evidence="24">
    <location>
        <begin position="160"/>
        <end position="182"/>
    </location>
</feature>
<comment type="similarity">
    <text evidence="5">Belongs to the CDS family.</text>
</comment>
<evidence type="ECO:0000256" key="22">
    <source>
        <dbReference type="ARBA" id="ARBA00032743"/>
    </source>
</evidence>
<dbReference type="EC" id="2.7.7.41" evidence="6"/>
<evidence type="ECO:0000313" key="26">
    <source>
        <dbReference type="Proteomes" id="UP001595906"/>
    </source>
</evidence>
<comment type="pathway">
    <text evidence="4">Lipid metabolism.</text>
</comment>
<evidence type="ECO:0000256" key="18">
    <source>
        <dbReference type="ARBA" id="ARBA00029893"/>
    </source>
</evidence>
<evidence type="ECO:0000256" key="4">
    <source>
        <dbReference type="ARBA" id="ARBA00005189"/>
    </source>
</evidence>
<name>A0ABV8PVP6_9BACT</name>
<keyword evidence="8" id="KW-1003">Cell membrane</keyword>
<evidence type="ECO:0000256" key="24">
    <source>
        <dbReference type="SAM" id="Phobius"/>
    </source>
</evidence>
<evidence type="ECO:0000256" key="8">
    <source>
        <dbReference type="ARBA" id="ARBA00022475"/>
    </source>
</evidence>
<feature type="transmembrane region" description="Helical" evidence="24">
    <location>
        <begin position="12"/>
        <end position="28"/>
    </location>
</feature>
<dbReference type="Proteomes" id="UP001595906">
    <property type="component" value="Unassembled WGS sequence"/>
</dbReference>
<evidence type="ECO:0000256" key="7">
    <source>
        <dbReference type="ARBA" id="ARBA00019373"/>
    </source>
</evidence>
<evidence type="ECO:0000256" key="23">
    <source>
        <dbReference type="ARBA" id="ARBA00033406"/>
    </source>
</evidence>
<feature type="transmembrane region" description="Helical" evidence="24">
    <location>
        <begin position="95"/>
        <end position="114"/>
    </location>
</feature>
<evidence type="ECO:0000313" key="25">
    <source>
        <dbReference type="EMBL" id="MFC4232209.1"/>
    </source>
</evidence>
<evidence type="ECO:0000256" key="20">
    <source>
        <dbReference type="ARBA" id="ARBA00032253"/>
    </source>
</evidence>
<feature type="transmembrane region" description="Helical" evidence="24">
    <location>
        <begin position="121"/>
        <end position="140"/>
    </location>
</feature>
<evidence type="ECO:0000256" key="6">
    <source>
        <dbReference type="ARBA" id="ARBA00012487"/>
    </source>
</evidence>
<keyword evidence="12 25" id="KW-0548">Nucleotidyltransferase</keyword>
<evidence type="ECO:0000256" key="13">
    <source>
        <dbReference type="ARBA" id="ARBA00022989"/>
    </source>
</evidence>
<keyword evidence="13 24" id="KW-1133">Transmembrane helix</keyword>
<sequence>MAFNFQTFKTRALTAIIFVAVMLAGLLYNHWSFLVLFTVIHFGCWIEYQKLIGLIDPEYQTISSFHRNTIMLLGWSFLLFMTNDAYRIGRIPVHAIGWYGIMLFTIVFCLNEILLKKNLNVRALAYSAFGLVYISLSWGLMMSLRNDGMLFKGTSLFLDFGWAVPVGLIASIWINDTMQYLVGSFIGKTPFSKISPKKTWEGTIGGSFLCIVLAAFIPFFITKQFDVEIIGIATIAAVLGTLGDLLESKLKRMAGVKDSGQIMPGHGGFLDRFDSLLLATPFVWLFLKLIMG</sequence>